<dbReference type="NCBIfam" id="TIGR02603">
    <property type="entry name" value="CxxCH_TIGR02603"/>
    <property type="match status" value="1"/>
</dbReference>
<evidence type="ECO:0000256" key="3">
    <source>
        <dbReference type="ARBA" id="ARBA00023004"/>
    </source>
</evidence>
<reference evidence="7" key="1">
    <citation type="submission" date="2016-10" db="EMBL/GenBank/DDBJ databases">
        <authorList>
            <person name="Varghese N."/>
            <person name="Submissions S."/>
        </authorList>
    </citation>
    <scope>NUCLEOTIDE SEQUENCE [LARGE SCALE GENOMIC DNA]</scope>
    <source>
        <strain evidence="7">DSM 26348</strain>
    </source>
</reference>
<dbReference type="Gene3D" id="2.120.10.30">
    <property type="entry name" value="TolB, C-terminal domain"/>
    <property type="match status" value="1"/>
</dbReference>
<protein>
    <submittedName>
        <fullName evidence="6">Putative membrane-bound dehydrogenase domain-containing protein</fullName>
    </submittedName>
</protein>
<dbReference type="GO" id="GO:0020037">
    <property type="term" value="F:heme binding"/>
    <property type="evidence" value="ECO:0007669"/>
    <property type="project" value="InterPro"/>
</dbReference>
<evidence type="ECO:0000256" key="1">
    <source>
        <dbReference type="ARBA" id="ARBA00022617"/>
    </source>
</evidence>
<dbReference type="GO" id="GO:0046872">
    <property type="term" value="F:metal ion binding"/>
    <property type="evidence" value="ECO:0007669"/>
    <property type="project" value="UniProtKB-KW"/>
</dbReference>
<dbReference type="EMBL" id="FOQD01000007">
    <property type="protein sequence ID" value="SFI29533.1"/>
    <property type="molecule type" value="Genomic_DNA"/>
</dbReference>
<evidence type="ECO:0000313" key="7">
    <source>
        <dbReference type="Proteomes" id="UP000199518"/>
    </source>
</evidence>
<organism evidence="6 7">
    <name type="scientific">Planctomicrobium piriforme</name>
    <dbReference type="NCBI Taxonomy" id="1576369"/>
    <lineage>
        <taxon>Bacteria</taxon>
        <taxon>Pseudomonadati</taxon>
        <taxon>Planctomycetota</taxon>
        <taxon>Planctomycetia</taxon>
        <taxon>Planctomycetales</taxon>
        <taxon>Planctomycetaceae</taxon>
        <taxon>Planctomicrobium</taxon>
    </lineage>
</organism>
<evidence type="ECO:0000259" key="5">
    <source>
        <dbReference type="PROSITE" id="PS51007"/>
    </source>
</evidence>
<dbReference type="InterPro" id="IPR036909">
    <property type="entry name" value="Cyt_c-like_dom_sf"/>
</dbReference>
<dbReference type="Pfam" id="PF00034">
    <property type="entry name" value="Cytochrom_C"/>
    <property type="match status" value="1"/>
</dbReference>
<dbReference type="GO" id="GO:0009055">
    <property type="term" value="F:electron transfer activity"/>
    <property type="evidence" value="ECO:0007669"/>
    <property type="project" value="InterPro"/>
</dbReference>
<keyword evidence="3 4" id="KW-0408">Iron</keyword>
<dbReference type="InterPro" id="IPR013427">
    <property type="entry name" value="Haem-bd_dom_put"/>
</dbReference>
<keyword evidence="1 4" id="KW-0349">Heme</keyword>
<dbReference type="InterPro" id="IPR013428">
    <property type="entry name" value="Membrane-bound_put_N"/>
</dbReference>
<dbReference type="NCBIfam" id="TIGR02604">
    <property type="entry name" value="Piru_Ver_Nterm"/>
    <property type="match status" value="1"/>
</dbReference>
<keyword evidence="7" id="KW-1185">Reference proteome</keyword>
<dbReference type="SUPFAM" id="SSF63829">
    <property type="entry name" value="Calcium-dependent phosphotriesterase"/>
    <property type="match status" value="1"/>
</dbReference>
<dbReference type="SUPFAM" id="SSF46626">
    <property type="entry name" value="Cytochrome c"/>
    <property type="match status" value="1"/>
</dbReference>
<dbReference type="STRING" id="1576369.SAMN05421753_107213"/>
<dbReference type="PROSITE" id="PS51007">
    <property type="entry name" value="CYTC"/>
    <property type="match status" value="1"/>
</dbReference>
<dbReference type="Gene3D" id="1.10.760.10">
    <property type="entry name" value="Cytochrome c-like domain"/>
    <property type="match status" value="1"/>
</dbReference>
<keyword evidence="2 4" id="KW-0479">Metal-binding</keyword>
<dbReference type="InterPro" id="IPR011042">
    <property type="entry name" value="6-blade_b-propeller_TolB-like"/>
</dbReference>
<dbReference type="AlphaFoldDB" id="A0A1I3H1J0"/>
<dbReference type="InterPro" id="IPR009056">
    <property type="entry name" value="Cyt_c-like_dom"/>
</dbReference>
<accession>A0A1I3H1J0</accession>
<evidence type="ECO:0000256" key="2">
    <source>
        <dbReference type="ARBA" id="ARBA00022723"/>
    </source>
</evidence>
<dbReference type="Pfam" id="PF23500">
    <property type="entry name" value="DUF7133"/>
    <property type="match status" value="1"/>
</dbReference>
<dbReference type="PANTHER" id="PTHR33546:SF1">
    <property type="entry name" value="LARGE, MULTIFUNCTIONAL SECRETED PROTEIN"/>
    <property type="match status" value="1"/>
</dbReference>
<evidence type="ECO:0000256" key="4">
    <source>
        <dbReference type="PROSITE-ProRule" id="PRU00433"/>
    </source>
</evidence>
<proteinExistence type="predicted"/>
<gene>
    <name evidence="6" type="ORF">SAMN05421753_107213</name>
</gene>
<sequence>MKEPGSFGLLGCSRKDESQCLGKVSLLDGVPLALPVHRARKLWFISSTLRLMTMKHLSSRVALLLSALLCQLSSAADSPVPPGQTQALSPEESAAKMVLPTDCRVELVACEPDVIDPVAMSFGADGRLWVIEFSDYPEVAAFPGPISSRISVLTDPEGDGRYGNARVFAKDLLLATGLMPWKDGLIVTANGEVIFLADTNGDGTADRREVWFRGFSADQEQQMCNAPTLGPDNKIYIASGLRKGSVMPGESNPWGLDPKSEPVKVSGMDFRFDPHTGSYEVISGVSQFGQSFDDWGNRFTCTNRHPCQHVFLTEDEIKSTPWLRVSRVEYDVSPAAEKSRVYPLTEAWTTSNLHANQFTAACGVTIFRGNGLPSAYQGNSFACEPTANLIHRDAIKPYGATFTALPGEQGKEFLASKDAWFRPVGLSHGPDGALYVCDMYRAVIEHPDFMPDELKTRPDLLYGTDKGRLWRITTATAKPKTSAPVVALQTLPTPELVKLLQYPNHWHRETAHRLLLERRDPAAAEFLRAQVQDVQSGPAASIALSLLDDLKTLTTEDAIHGLRHPHALRDALNLGQRHFSQKPAWKQAVVGCFAMENGRPVWTQSQDPQALFHLLTSTRWSDWSDAASANDPRPGILELAKELSNRDEPGQKEALVIHFHDDLALLCTSLTKSVVDAPSDSHLPESLEFYTLTLGRRNQPTEVAAVLQALFAQPVQHKPAFHCTTAALSGLLAGLPGGRTSVQQQLAALNDQSKAHQVQFLDAVVKELQVKAVGSTTPSRSVAVLALLETDRALPVLRQLIQGSDINLAVEAVRVTRMLPGDATSKLLVELLPTATPQLRRELLNGLTASPSGTRELLTEVEAGRIALLELDAGQRKAIMATPDPALRARADKLLKTPPAEDRVNVLASYQPTLSMKADARHGREIFSKNCAACHRIGGVGINIGPDISDSRTKTPDFLLTNILDPNRAIDSNYFSFTVVDANGRVFTGVITAETSNALTLAQAGGQSVTIAREEIDELKNNGQSLMPVGFERSISPQEMADLVSYIKNWRYLDNAAQ</sequence>
<name>A0A1I3H1J0_9PLAN</name>
<dbReference type="InterPro" id="IPR055557">
    <property type="entry name" value="DUF7133"/>
</dbReference>
<evidence type="ECO:0000313" key="6">
    <source>
        <dbReference type="EMBL" id="SFI29533.1"/>
    </source>
</evidence>
<dbReference type="PANTHER" id="PTHR33546">
    <property type="entry name" value="LARGE, MULTIFUNCTIONAL SECRETED PROTEIN-RELATED"/>
    <property type="match status" value="1"/>
</dbReference>
<dbReference type="Proteomes" id="UP000199518">
    <property type="component" value="Unassembled WGS sequence"/>
</dbReference>
<feature type="domain" description="Cytochrome c" evidence="5">
    <location>
        <begin position="918"/>
        <end position="1051"/>
    </location>
</feature>